<feature type="region of interest" description="Disordered" evidence="2">
    <location>
        <begin position="371"/>
        <end position="407"/>
    </location>
</feature>
<feature type="compositionally biased region" description="Pro residues" evidence="2">
    <location>
        <begin position="451"/>
        <end position="460"/>
    </location>
</feature>
<evidence type="ECO:0000256" key="1">
    <source>
        <dbReference type="ARBA" id="ARBA00022468"/>
    </source>
</evidence>
<dbReference type="EMBL" id="GEDV01006096">
    <property type="protein sequence ID" value="JAP82461.1"/>
    <property type="molecule type" value="Transcribed_RNA"/>
</dbReference>
<protein>
    <submittedName>
        <fullName evidence="4">Ral GTPase-activating protein subunit beta</fullName>
    </submittedName>
</protein>
<dbReference type="Gene3D" id="3.40.50.11210">
    <property type="entry name" value="Rap/Ran-GAP"/>
    <property type="match status" value="1"/>
</dbReference>
<feature type="compositionally biased region" description="Polar residues" evidence="2">
    <location>
        <begin position="502"/>
        <end position="517"/>
    </location>
</feature>
<dbReference type="PROSITE" id="PS50085">
    <property type="entry name" value="RAPGAP"/>
    <property type="match status" value="1"/>
</dbReference>
<feature type="domain" description="Rap-GAP" evidence="3">
    <location>
        <begin position="1171"/>
        <end position="1449"/>
    </location>
</feature>
<dbReference type="InterPro" id="IPR035974">
    <property type="entry name" value="Rap/Ran-GAP_sf"/>
</dbReference>
<dbReference type="GO" id="GO:0005096">
    <property type="term" value="F:GTPase activator activity"/>
    <property type="evidence" value="ECO:0007669"/>
    <property type="project" value="UniProtKB-KW"/>
</dbReference>
<evidence type="ECO:0000256" key="2">
    <source>
        <dbReference type="SAM" id="MobiDB-lite"/>
    </source>
</evidence>
<organism evidence="4">
    <name type="scientific">Rhipicephalus appendiculatus</name>
    <name type="common">Brown ear tick</name>
    <dbReference type="NCBI Taxonomy" id="34631"/>
    <lineage>
        <taxon>Eukaryota</taxon>
        <taxon>Metazoa</taxon>
        <taxon>Ecdysozoa</taxon>
        <taxon>Arthropoda</taxon>
        <taxon>Chelicerata</taxon>
        <taxon>Arachnida</taxon>
        <taxon>Acari</taxon>
        <taxon>Parasitiformes</taxon>
        <taxon>Ixodida</taxon>
        <taxon>Ixodoidea</taxon>
        <taxon>Ixodidae</taxon>
        <taxon>Rhipicephalinae</taxon>
        <taxon>Rhipicephalus</taxon>
        <taxon>Rhipicephalus</taxon>
    </lineage>
</organism>
<feature type="region of interest" description="Disordered" evidence="2">
    <location>
        <begin position="502"/>
        <end position="546"/>
    </location>
</feature>
<sequence>MVRQRDRMYSEWLVLPVTEDAKERSTSVLQKFPCAAGRNVVAAVLHSLASNLGINIAKCEPSTLVSDIEVNWCMEVICFGLRLPLAEHEAIRDCVHVYCEWMQALTQPKPCVPKPVQDDANQYFRRMLRHLYNLFEPREDSQTDMISRQAVLCHQVLRRLQTVAQESTKIEKETWDEILRFLLAVNDVLLAPPSRKDDMGSHMCERILTALFEVWLLACSRCFPSPNLWKTFRELCCTWRHRGALVEQWNRINLVLTAAVLRLMYGHHYPELKLEDEAVSLAAELSGEQLAQAWYRFLHVLGNPVDLCRPEVVSQTPGFYSLLEASDSIVDPFQNPCLAALPHIFHRAMMGIATLVDATLGISPVAAEEDHQKLTSHSSSSSTGSGSVTSNTGSGTTTTPPHQRRGATRITAISNLKGMSKPGVFSNIRASTSSALAPAATTGASLAAAPLVPPPTPPATAAPQQLRPTPAPMRPRCNSVLHLYGAWLFEAALVGSELDAQGSSGLVQTDGAESSMHSRSGSLLESGGSGSGSTRSAASASGGGSASFPGVPEAIEIPPCLSVESFEAGQAEAVGTLCRLFCSKRTGEEILPVYFSRFYLALQHCLGSIELRSQVVASILLNSCNLFRQDLEGVNVLLPLFLQALESVFCADKDSKIRSLPNVPQVELRWASTHLLLSMLPLPLHYGNLTLKDFGTNQSITFQSLRARLMNLLIGALQIETDSTNTQMLLGGLLFCVQDATAYEEANQVTQPGPSGGQDNASMTYSNLLCSDSANALFVRSIYLVCHRLISSWKTDVHVSLAALEVLSGLARIRQPQQDSLECPRAVKWICDFIVYQCQRPPPFHSRDLHSTIVAAFQCLTAWLMAHPLLMQDKETVHHVLEVVELGISGSKSQPKVSDVPQLKAEKELKPSSLRVRDAAEALLSCMMDHVGYFPKMAGPETLSSLLDEEALLKFGNADATSSLPEAVGKHFRYFVSQNSAVIAVLEQNLGNDQGALPTVTLLVRVPFGRHAWTMQLRHLPRHKSGARSAAANPGRPVPCYEPADRSHPAPSLFPESIAEIPTCEIDKSIPDPTSQTLTRDEAQMLGFLDQQAKVEKSICRRYEEDMVEQDFPDPATDCHAPSVCQEFQTARLFLSHLGFLWDDVTKVASTGNGQPLMALNQNQVGFYSALDSLDRIPSRTNDTVFVFYVKEGQVTPLEILGNVTSSRNVHPMFLEFLRSLGWPVDVGMHTGWTGNVATSWRVTSGDFNIADLPADHGGSLYSGHHQVLYWSDVLSELVFVVPSPKNLPRDVASGEVTLRPKADSFPERSTTTMMGSPVYDGMAASAEAPQEKVQRAMSLNIDSTETVTRPARSRPARMPNVALAELKVLVVWLESFEDHVCFPLSELLPATNTGQETPSGRGDVFVIFVHALQSGLFRIKVQSRGTKTMQALPLVDGMVVSRRVLGVLIRQTALNICRRRRLEAEMCPPPHVRRRMKIQEIGTKFQQPQGQPELYEQLFKSTH</sequence>
<dbReference type="PANTHER" id="PTHR21344:SF1">
    <property type="entry name" value="RAL GTPASE-ACTIVATING PROTEIN SUBUNIT BETA"/>
    <property type="match status" value="1"/>
</dbReference>
<dbReference type="InterPro" id="IPR039930">
    <property type="entry name" value="RALGAPB"/>
</dbReference>
<dbReference type="Pfam" id="PF20412">
    <property type="entry name" value="RALGAPB_N"/>
    <property type="match status" value="1"/>
</dbReference>
<keyword evidence="1" id="KW-0343">GTPase activation</keyword>
<dbReference type="PANTHER" id="PTHR21344">
    <property type="entry name" value="RAL GTPASE-ACTIVATING PROTEIN SUBUNIT BETA"/>
    <property type="match status" value="1"/>
</dbReference>
<feature type="region of interest" description="Disordered" evidence="2">
    <location>
        <begin position="448"/>
        <end position="470"/>
    </location>
</feature>
<name>A0A131YX09_RHIAP</name>
<evidence type="ECO:0000259" key="3">
    <source>
        <dbReference type="PROSITE" id="PS50085"/>
    </source>
</evidence>
<dbReference type="GO" id="GO:0051056">
    <property type="term" value="P:regulation of small GTPase mediated signal transduction"/>
    <property type="evidence" value="ECO:0007669"/>
    <property type="project" value="InterPro"/>
</dbReference>
<evidence type="ECO:0000313" key="4">
    <source>
        <dbReference type="EMBL" id="JAP82461.1"/>
    </source>
</evidence>
<proteinExistence type="predicted"/>
<accession>A0A131YX09</accession>
<reference evidence="4" key="1">
    <citation type="journal article" date="2016" name="Ticks Tick Borne Dis.">
        <title>De novo assembly and annotation of the salivary gland transcriptome of Rhipicephalus appendiculatus male and female ticks during blood feeding.</title>
        <authorList>
            <person name="de Castro M.H."/>
            <person name="de Klerk D."/>
            <person name="Pienaar R."/>
            <person name="Latif A.A."/>
            <person name="Rees D.J."/>
            <person name="Mans B.J."/>
        </authorList>
    </citation>
    <scope>NUCLEOTIDE SEQUENCE</scope>
    <source>
        <tissue evidence="4">Salivary glands</tissue>
    </source>
</reference>
<dbReference type="SUPFAM" id="SSF111347">
    <property type="entry name" value="Rap/Ran-GAP"/>
    <property type="match status" value="1"/>
</dbReference>
<dbReference type="InterPro" id="IPR000331">
    <property type="entry name" value="Rap/Ran_GAP_dom"/>
</dbReference>
<dbReference type="InterPro" id="IPR046859">
    <property type="entry name" value="RGPA/RALGAPB_N"/>
</dbReference>
<feature type="compositionally biased region" description="Low complexity" evidence="2">
    <location>
        <begin position="375"/>
        <end position="399"/>
    </location>
</feature>
<feature type="compositionally biased region" description="Low complexity" evidence="2">
    <location>
        <begin position="518"/>
        <end position="540"/>
    </location>
</feature>